<gene>
    <name evidence="2" type="ORF">VITISV_020440</name>
</gene>
<protein>
    <submittedName>
        <fullName evidence="2">Uncharacterized protein</fullName>
    </submittedName>
</protein>
<feature type="compositionally biased region" description="Pro residues" evidence="1">
    <location>
        <begin position="375"/>
        <end position="388"/>
    </location>
</feature>
<proteinExistence type="predicted"/>
<accession>A5BVT5</accession>
<sequence>MELLWIAMRAPCHQGEGSLHLAHADGPPCDIPPSLDISHPAPSPDITHPVPDAGWERRAFQLPRSDISGSSDSTYPKSFAAILHSAAVFSWKLPDIQSNSEGFSSEDERLGSSSLGVKKAGYATQRQSTSPLPEPLVCSIPPKRARTSGLGESSRHSPPDPQAPTNSQRPFGISPKAIIKRPMRYHLERLMTPREFFYPRVAMDFYQSMTTQGAQSPTVINFSIDGHQGIFETRHIVEALHIPYEPVDPTHFQEWSPISQRDMVRILSKRTSGDLVLLCKELPSGMLLVDVLLRSNLFPLQHLVRRREAILDEKVHRKKLQRADTIPLLFLRMLCHILEHMGYPTEPHLERRHHYQEYFTLDKWAQLTSYSAPLASPPRLTPPVPPQTEQPQQDKLPTESVPPALAAPPMPEATSTALPTTPAIPPIAPSISKASITISATKFYVMVHLFQTLTITHNALFLQMADIRAQQDQHTTILCQIQQHLGLLPPPQPNIPGPSESIAPAEEAIPAEETTKADVLIQPTHEATTNPSSPPDTYYISRHYYLF</sequence>
<name>A5BVT5_VITVI</name>
<evidence type="ECO:0000313" key="2">
    <source>
        <dbReference type="EMBL" id="CAN61850.1"/>
    </source>
</evidence>
<evidence type="ECO:0000256" key="1">
    <source>
        <dbReference type="SAM" id="MobiDB-lite"/>
    </source>
</evidence>
<feature type="region of interest" description="Disordered" evidence="1">
    <location>
        <begin position="375"/>
        <end position="417"/>
    </location>
</feature>
<dbReference type="AlphaFoldDB" id="A5BVT5"/>
<reference evidence="2" key="1">
    <citation type="journal article" date="2007" name="PLoS ONE">
        <title>The first genome sequence of an elite grapevine cultivar (Pinot noir Vitis vinifera L.): coping with a highly heterozygous genome.</title>
        <authorList>
            <person name="Velasco R."/>
            <person name="Zharkikh A."/>
            <person name="Troggio M."/>
            <person name="Cartwright D.A."/>
            <person name="Cestaro A."/>
            <person name="Pruss D."/>
            <person name="Pindo M."/>
            <person name="FitzGerald L.M."/>
            <person name="Vezzulli S."/>
            <person name="Reid J."/>
            <person name="Malacarne G."/>
            <person name="Iliev D."/>
            <person name="Coppola G."/>
            <person name="Wardell B."/>
            <person name="Micheletti D."/>
            <person name="Macalma T."/>
            <person name="Facci M."/>
            <person name="Mitchell J.T."/>
            <person name="Perazzolli M."/>
            <person name="Eldredge G."/>
            <person name="Gatto P."/>
            <person name="Oyzerski R."/>
            <person name="Moretto M."/>
            <person name="Gutin N."/>
            <person name="Stefanini M."/>
            <person name="Chen Y."/>
            <person name="Segala C."/>
            <person name="Davenport C."/>
            <person name="Dematte L."/>
            <person name="Mraz A."/>
            <person name="Battilana J."/>
            <person name="Stormo K."/>
            <person name="Costa F."/>
            <person name="Tao Q."/>
            <person name="Si-Ammour A."/>
            <person name="Harkins T."/>
            <person name="Lackey A."/>
            <person name="Perbost C."/>
            <person name="Taillon B."/>
            <person name="Stella A."/>
            <person name="Solovyev V."/>
            <person name="Fawcett J.A."/>
            <person name="Sterck L."/>
            <person name="Vandepoele K."/>
            <person name="Grando S.M."/>
            <person name="Toppo S."/>
            <person name="Moser C."/>
            <person name="Lanchbury J."/>
            <person name="Bogden R."/>
            <person name="Skolnick M."/>
            <person name="Sgaramella V."/>
            <person name="Bhatnagar S.K."/>
            <person name="Fontana P."/>
            <person name="Gutin A."/>
            <person name="Van de Peer Y."/>
            <person name="Salamini F."/>
            <person name="Viola R."/>
        </authorList>
    </citation>
    <scope>NUCLEOTIDE SEQUENCE</scope>
</reference>
<organism evidence="2">
    <name type="scientific">Vitis vinifera</name>
    <name type="common">Grape</name>
    <dbReference type="NCBI Taxonomy" id="29760"/>
    <lineage>
        <taxon>Eukaryota</taxon>
        <taxon>Viridiplantae</taxon>
        <taxon>Streptophyta</taxon>
        <taxon>Embryophyta</taxon>
        <taxon>Tracheophyta</taxon>
        <taxon>Spermatophyta</taxon>
        <taxon>Magnoliopsida</taxon>
        <taxon>eudicotyledons</taxon>
        <taxon>Gunneridae</taxon>
        <taxon>Pentapetalae</taxon>
        <taxon>rosids</taxon>
        <taxon>Vitales</taxon>
        <taxon>Vitaceae</taxon>
        <taxon>Viteae</taxon>
        <taxon>Vitis</taxon>
    </lineage>
</organism>
<dbReference type="EMBL" id="AM472989">
    <property type="protein sequence ID" value="CAN61850.1"/>
    <property type="molecule type" value="Genomic_DNA"/>
</dbReference>
<feature type="region of interest" description="Disordered" evidence="1">
    <location>
        <begin position="121"/>
        <end position="174"/>
    </location>
</feature>